<dbReference type="InterPro" id="IPR036047">
    <property type="entry name" value="F-box-like_dom_sf"/>
</dbReference>
<name>A0A0C9ZPC2_9AGAM</name>
<proteinExistence type="predicted"/>
<dbReference type="SUPFAM" id="SSF69322">
    <property type="entry name" value="Tricorn protease domain 2"/>
    <property type="match status" value="1"/>
</dbReference>
<dbReference type="InParanoid" id="A0A0C9ZPC2"/>
<dbReference type="AlphaFoldDB" id="A0A0C9ZPC2"/>
<dbReference type="OrthoDB" id="550575at2759"/>
<keyword evidence="3" id="KW-1185">Reference proteome</keyword>
<dbReference type="EMBL" id="KN835340">
    <property type="protein sequence ID" value="KIK39480.1"/>
    <property type="molecule type" value="Genomic_DNA"/>
</dbReference>
<dbReference type="SMART" id="SM00256">
    <property type="entry name" value="FBOX"/>
    <property type="match status" value="1"/>
</dbReference>
<dbReference type="Pfam" id="PF12937">
    <property type="entry name" value="F-box-like"/>
    <property type="match status" value="1"/>
</dbReference>
<dbReference type="SUPFAM" id="SSF81383">
    <property type="entry name" value="F-box domain"/>
    <property type="match status" value="1"/>
</dbReference>
<gene>
    <name evidence="2" type="ORF">CY34DRAFT_808215</name>
</gene>
<dbReference type="Proteomes" id="UP000054485">
    <property type="component" value="Unassembled WGS sequence"/>
</dbReference>
<dbReference type="Gene3D" id="1.20.1280.50">
    <property type="match status" value="1"/>
</dbReference>
<reference evidence="2 3" key="1">
    <citation type="submission" date="2014-04" db="EMBL/GenBank/DDBJ databases">
        <authorList>
            <consortium name="DOE Joint Genome Institute"/>
            <person name="Kuo A."/>
            <person name="Ruytinx J."/>
            <person name="Rineau F."/>
            <person name="Colpaert J."/>
            <person name="Kohler A."/>
            <person name="Nagy L.G."/>
            <person name="Floudas D."/>
            <person name="Copeland A."/>
            <person name="Barry K.W."/>
            <person name="Cichocki N."/>
            <person name="Veneault-Fourrey C."/>
            <person name="LaButti K."/>
            <person name="Lindquist E.A."/>
            <person name="Lipzen A."/>
            <person name="Lundell T."/>
            <person name="Morin E."/>
            <person name="Murat C."/>
            <person name="Sun H."/>
            <person name="Tunlid A."/>
            <person name="Henrissat B."/>
            <person name="Grigoriev I.V."/>
            <person name="Hibbett D.S."/>
            <person name="Martin F."/>
            <person name="Nordberg H.P."/>
            <person name="Cantor M.N."/>
            <person name="Hua S.X."/>
        </authorList>
    </citation>
    <scope>NUCLEOTIDE SEQUENCE [LARGE SCALE GENOMIC DNA]</scope>
    <source>
        <strain evidence="2 3">UH-Slu-Lm8-n1</strain>
    </source>
</reference>
<dbReference type="STRING" id="930992.A0A0C9ZPC2"/>
<dbReference type="InterPro" id="IPR001810">
    <property type="entry name" value="F-box_dom"/>
</dbReference>
<reference evidence="3" key="2">
    <citation type="submission" date="2015-01" db="EMBL/GenBank/DDBJ databases">
        <title>Evolutionary Origins and Diversification of the Mycorrhizal Mutualists.</title>
        <authorList>
            <consortium name="DOE Joint Genome Institute"/>
            <consortium name="Mycorrhizal Genomics Consortium"/>
            <person name="Kohler A."/>
            <person name="Kuo A."/>
            <person name="Nagy L.G."/>
            <person name="Floudas D."/>
            <person name="Copeland A."/>
            <person name="Barry K.W."/>
            <person name="Cichocki N."/>
            <person name="Veneault-Fourrey C."/>
            <person name="LaButti K."/>
            <person name="Lindquist E.A."/>
            <person name="Lipzen A."/>
            <person name="Lundell T."/>
            <person name="Morin E."/>
            <person name="Murat C."/>
            <person name="Riley R."/>
            <person name="Ohm R."/>
            <person name="Sun H."/>
            <person name="Tunlid A."/>
            <person name="Henrissat B."/>
            <person name="Grigoriev I.V."/>
            <person name="Hibbett D.S."/>
            <person name="Martin F."/>
        </authorList>
    </citation>
    <scope>NUCLEOTIDE SEQUENCE [LARGE SCALE GENOMIC DNA]</scope>
    <source>
        <strain evidence="3">UH-Slu-Lm8-n1</strain>
    </source>
</reference>
<protein>
    <recommendedName>
        <fullName evidence="1">F-box domain-containing protein</fullName>
    </recommendedName>
</protein>
<sequence>MLHELPTEISLYIASYLPIQCLRNISLVSRAWHSLITHNVQAVYHNTAILHNFVHHADLQADSSGQSPDAKKIDWLKLCQRRFQIERGWRGKAPSIARELNSTGKFVHRMKVDQKENFVMTTRHTGGLSVSDYHTDRVLWAAAHADDYAHCEYDHGYIIFNRHDNNKEVWRYARDFQDSEIPEEFKPDDAMIKASLEAAEHHPSPTHRGHFRPWSLLHVPEFTRAFRFSYPTLLSAGVNHAYLWDVPTSRLVETISNIQAPNKDGTLGSLSYVEVNDQYAFFCGSNQLRIFARDGGALVYHLCMKNLQFTTWDVLPSNGDDPCPSSLFQPQRLHEAYHVSSTSQSNFIAAHVSSSGKDIAVLTAPGIFIWIPGFERLFHRETTLTDIATFLNFNTSRDGGGRDISVYLALGESNEKAAIATRKGLFVVSLGPDVSQLTAEAPPRPGLSVCRVAKYDHSRHLSFISCLQMTDTGLFFNWYPSSEQSRPSQPARRMVVIPPPPQHGHLHVPVQLSPQTQSQHTNLVQAPAQAMTAVGVEGQSNHLPGLALIESSDDEMWEDAAPDPPSPIIVEEAGPPPLVETHEEEEGVDEDEIEIDEGDLVVDDDADDFEMEEEEDDLVDDFQFGGDGFMQVIVNDWFLPINSSMVHYIHV</sequence>
<evidence type="ECO:0000313" key="3">
    <source>
        <dbReference type="Proteomes" id="UP000054485"/>
    </source>
</evidence>
<dbReference type="HOGENOM" id="CLU_021592_1_0_1"/>
<dbReference type="PROSITE" id="PS50181">
    <property type="entry name" value="FBOX"/>
    <property type="match status" value="1"/>
</dbReference>
<accession>A0A0C9ZPC2</accession>
<evidence type="ECO:0000259" key="1">
    <source>
        <dbReference type="PROSITE" id="PS50181"/>
    </source>
</evidence>
<feature type="domain" description="F-box" evidence="1">
    <location>
        <begin position="1"/>
        <end position="47"/>
    </location>
</feature>
<organism evidence="2 3">
    <name type="scientific">Suillus luteus UH-Slu-Lm8-n1</name>
    <dbReference type="NCBI Taxonomy" id="930992"/>
    <lineage>
        <taxon>Eukaryota</taxon>
        <taxon>Fungi</taxon>
        <taxon>Dikarya</taxon>
        <taxon>Basidiomycota</taxon>
        <taxon>Agaricomycotina</taxon>
        <taxon>Agaricomycetes</taxon>
        <taxon>Agaricomycetidae</taxon>
        <taxon>Boletales</taxon>
        <taxon>Suillineae</taxon>
        <taxon>Suillaceae</taxon>
        <taxon>Suillus</taxon>
    </lineage>
</organism>
<evidence type="ECO:0000313" key="2">
    <source>
        <dbReference type="EMBL" id="KIK39480.1"/>
    </source>
</evidence>